<sequence>MEILAKARSSTESYLCQRTNDYDCVEKQIDQTFVHTCRKQRTTLIIKSNK</sequence>
<dbReference type="EMBL" id="JAIWYP010000003">
    <property type="protein sequence ID" value="KAH3850025.1"/>
    <property type="molecule type" value="Genomic_DNA"/>
</dbReference>
<name>A0A9D4L1B6_DREPO</name>
<dbReference type="AlphaFoldDB" id="A0A9D4L1B6"/>
<reference evidence="1" key="2">
    <citation type="submission" date="2020-11" db="EMBL/GenBank/DDBJ databases">
        <authorList>
            <person name="McCartney M.A."/>
            <person name="Auch B."/>
            <person name="Kono T."/>
            <person name="Mallez S."/>
            <person name="Becker A."/>
            <person name="Gohl D.M."/>
            <person name="Silverstein K.A.T."/>
            <person name="Koren S."/>
            <person name="Bechman K.B."/>
            <person name="Herman A."/>
            <person name="Abrahante J.E."/>
            <person name="Garbe J."/>
        </authorList>
    </citation>
    <scope>NUCLEOTIDE SEQUENCE</scope>
    <source>
        <strain evidence="1">Duluth1</strain>
        <tissue evidence="1">Whole animal</tissue>
    </source>
</reference>
<protein>
    <submittedName>
        <fullName evidence="1">Uncharacterized protein</fullName>
    </submittedName>
</protein>
<evidence type="ECO:0000313" key="2">
    <source>
        <dbReference type="Proteomes" id="UP000828390"/>
    </source>
</evidence>
<organism evidence="1 2">
    <name type="scientific">Dreissena polymorpha</name>
    <name type="common">Zebra mussel</name>
    <name type="synonym">Mytilus polymorpha</name>
    <dbReference type="NCBI Taxonomy" id="45954"/>
    <lineage>
        <taxon>Eukaryota</taxon>
        <taxon>Metazoa</taxon>
        <taxon>Spiralia</taxon>
        <taxon>Lophotrochozoa</taxon>
        <taxon>Mollusca</taxon>
        <taxon>Bivalvia</taxon>
        <taxon>Autobranchia</taxon>
        <taxon>Heteroconchia</taxon>
        <taxon>Euheterodonta</taxon>
        <taxon>Imparidentia</taxon>
        <taxon>Neoheterodontei</taxon>
        <taxon>Myida</taxon>
        <taxon>Dreissenoidea</taxon>
        <taxon>Dreissenidae</taxon>
        <taxon>Dreissena</taxon>
    </lineage>
</organism>
<proteinExistence type="predicted"/>
<dbReference type="Proteomes" id="UP000828390">
    <property type="component" value="Unassembled WGS sequence"/>
</dbReference>
<comment type="caution">
    <text evidence="1">The sequence shown here is derived from an EMBL/GenBank/DDBJ whole genome shotgun (WGS) entry which is preliminary data.</text>
</comment>
<keyword evidence="2" id="KW-1185">Reference proteome</keyword>
<evidence type="ECO:0000313" key="1">
    <source>
        <dbReference type="EMBL" id="KAH3850025.1"/>
    </source>
</evidence>
<accession>A0A9D4L1B6</accession>
<gene>
    <name evidence="1" type="ORF">DPMN_092430</name>
</gene>
<reference evidence="1" key="1">
    <citation type="journal article" date="2019" name="bioRxiv">
        <title>The Genome of the Zebra Mussel, Dreissena polymorpha: A Resource for Invasive Species Research.</title>
        <authorList>
            <person name="McCartney M.A."/>
            <person name="Auch B."/>
            <person name="Kono T."/>
            <person name="Mallez S."/>
            <person name="Zhang Y."/>
            <person name="Obille A."/>
            <person name="Becker A."/>
            <person name="Abrahante J.E."/>
            <person name="Garbe J."/>
            <person name="Badalamenti J.P."/>
            <person name="Herman A."/>
            <person name="Mangelson H."/>
            <person name="Liachko I."/>
            <person name="Sullivan S."/>
            <person name="Sone E.D."/>
            <person name="Koren S."/>
            <person name="Silverstein K.A.T."/>
            <person name="Beckman K.B."/>
            <person name="Gohl D.M."/>
        </authorList>
    </citation>
    <scope>NUCLEOTIDE SEQUENCE</scope>
    <source>
        <strain evidence="1">Duluth1</strain>
        <tissue evidence="1">Whole animal</tissue>
    </source>
</reference>